<feature type="chain" id="PRO_5019239947" evidence="2">
    <location>
        <begin position="24"/>
        <end position="246"/>
    </location>
</feature>
<dbReference type="VEuPathDB" id="FungiDB:FOC4_g10010866"/>
<evidence type="ECO:0000256" key="2">
    <source>
        <dbReference type="SAM" id="SignalP"/>
    </source>
</evidence>
<feature type="region of interest" description="Disordered" evidence="1">
    <location>
        <begin position="28"/>
        <end position="58"/>
    </location>
</feature>
<dbReference type="EMBL" id="MRCX01000248">
    <property type="protein sequence ID" value="RKK67040.1"/>
    <property type="molecule type" value="Genomic_DNA"/>
</dbReference>
<feature type="compositionally biased region" description="Basic and acidic residues" evidence="1">
    <location>
        <begin position="206"/>
        <end position="228"/>
    </location>
</feature>
<sequence>MFTKHLLRAGAIAALLLVNQASAAEEEQVSTRLYVPKKPPPKHDDHTHRRQSKTMGDCAPHITSCGAMDDVKIIHEPVSTEYSTNIIEAEVITVLPDQINYVTHVEIVTVNNETEGHCRKTITVQDDKPVTVKVDLVVTTTREVVNIVDETIIVYQTVTANSVEQCFINSDVLTSRRPGSQPLPTPSSRKSSKEPTYSIASPAEITDAKTEIVREPEEAVQHVEREASEGVSPDTAEMEIPNPFLN</sequence>
<feature type="signal peptide" evidence="2">
    <location>
        <begin position="1"/>
        <end position="23"/>
    </location>
</feature>
<dbReference type="AlphaFoldDB" id="A0A420MG95"/>
<reference evidence="3 4" key="1">
    <citation type="journal article" date="2018" name="Sci. Rep.">
        <title>Characterisation of pathogen-specific regions and novel effector candidates in Fusarium oxysporum f. sp. cepae.</title>
        <authorList>
            <person name="Armitage A.D."/>
            <person name="Taylor A."/>
            <person name="Sobczyk M.K."/>
            <person name="Baxter L."/>
            <person name="Greenfield B.P."/>
            <person name="Bates H.J."/>
            <person name="Wilson F."/>
            <person name="Jackson A.C."/>
            <person name="Ott S."/>
            <person name="Harrison R.J."/>
            <person name="Clarkson J.P."/>
        </authorList>
    </citation>
    <scope>NUCLEOTIDE SEQUENCE [LARGE SCALE GENOMIC DNA]</scope>
    <source>
        <strain evidence="3 4">Fo_A13</strain>
    </source>
</reference>
<accession>A0A420MG95</accession>
<gene>
    <name evidence="3" type="ORF">BFJ69_g14864</name>
</gene>
<feature type="region of interest" description="Disordered" evidence="1">
    <location>
        <begin position="174"/>
        <end position="246"/>
    </location>
</feature>
<organism evidence="3 4">
    <name type="scientific">Fusarium oxysporum</name>
    <name type="common">Fusarium vascular wilt</name>
    <dbReference type="NCBI Taxonomy" id="5507"/>
    <lineage>
        <taxon>Eukaryota</taxon>
        <taxon>Fungi</taxon>
        <taxon>Dikarya</taxon>
        <taxon>Ascomycota</taxon>
        <taxon>Pezizomycotina</taxon>
        <taxon>Sordariomycetes</taxon>
        <taxon>Hypocreomycetidae</taxon>
        <taxon>Hypocreales</taxon>
        <taxon>Nectriaceae</taxon>
        <taxon>Fusarium</taxon>
        <taxon>Fusarium oxysporum species complex</taxon>
    </lineage>
</organism>
<proteinExistence type="predicted"/>
<dbReference type="Proteomes" id="UP000285084">
    <property type="component" value="Unassembled WGS sequence"/>
</dbReference>
<feature type="compositionally biased region" description="Polar residues" evidence="1">
    <location>
        <begin position="186"/>
        <end position="199"/>
    </location>
</feature>
<protein>
    <submittedName>
        <fullName evidence="3">Uncharacterized protein</fullName>
    </submittedName>
</protein>
<evidence type="ECO:0000313" key="4">
    <source>
        <dbReference type="Proteomes" id="UP000285084"/>
    </source>
</evidence>
<keyword evidence="2" id="KW-0732">Signal</keyword>
<evidence type="ECO:0000256" key="1">
    <source>
        <dbReference type="SAM" id="MobiDB-lite"/>
    </source>
</evidence>
<comment type="caution">
    <text evidence="3">The sequence shown here is derived from an EMBL/GenBank/DDBJ whole genome shotgun (WGS) entry which is preliminary data.</text>
</comment>
<name>A0A420MG95_FUSOX</name>
<evidence type="ECO:0000313" key="3">
    <source>
        <dbReference type="EMBL" id="RKK67040.1"/>
    </source>
</evidence>
<dbReference type="VEuPathDB" id="FungiDB:FOIG_05285"/>